<dbReference type="GeneID" id="109588822"/>
<evidence type="ECO:0000313" key="4">
    <source>
        <dbReference type="Proteomes" id="UP000007879"/>
    </source>
</evidence>
<protein>
    <recommendedName>
        <fullName evidence="5">Ig-like domain-containing protein</fullName>
    </recommendedName>
</protein>
<dbReference type="Proteomes" id="UP000007879">
    <property type="component" value="Unassembled WGS sequence"/>
</dbReference>
<organism evidence="3 4">
    <name type="scientific">Amphimedon queenslandica</name>
    <name type="common">Sponge</name>
    <dbReference type="NCBI Taxonomy" id="400682"/>
    <lineage>
        <taxon>Eukaryota</taxon>
        <taxon>Metazoa</taxon>
        <taxon>Porifera</taxon>
        <taxon>Demospongiae</taxon>
        <taxon>Heteroscleromorpha</taxon>
        <taxon>Haplosclerida</taxon>
        <taxon>Niphatidae</taxon>
        <taxon>Amphimedon</taxon>
    </lineage>
</organism>
<evidence type="ECO:0000313" key="3">
    <source>
        <dbReference type="EnsemblMetazoa" id="XP_019860501.1"/>
    </source>
</evidence>
<reference evidence="4" key="1">
    <citation type="journal article" date="2010" name="Nature">
        <title>The Amphimedon queenslandica genome and the evolution of animal complexity.</title>
        <authorList>
            <person name="Srivastava M."/>
            <person name="Simakov O."/>
            <person name="Chapman J."/>
            <person name="Fahey B."/>
            <person name="Gauthier M.E."/>
            <person name="Mitros T."/>
            <person name="Richards G.S."/>
            <person name="Conaco C."/>
            <person name="Dacre M."/>
            <person name="Hellsten U."/>
            <person name="Larroux C."/>
            <person name="Putnam N.H."/>
            <person name="Stanke M."/>
            <person name="Adamska M."/>
            <person name="Darling A."/>
            <person name="Degnan S.M."/>
            <person name="Oakley T.H."/>
            <person name="Plachetzki D.C."/>
            <person name="Zhai Y."/>
            <person name="Adamski M."/>
            <person name="Calcino A."/>
            <person name="Cummins S.F."/>
            <person name="Goodstein D.M."/>
            <person name="Harris C."/>
            <person name="Jackson D.J."/>
            <person name="Leys S.P."/>
            <person name="Shu S."/>
            <person name="Woodcroft B.J."/>
            <person name="Vervoort M."/>
            <person name="Kosik K.S."/>
            <person name="Manning G."/>
            <person name="Degnan B.M."/>
            <person name="Rokhsar D.S."/>
        </authorList>
    </citation>
    <scope>NUCLEOTIDE SEQUENCE [LARGE SCALE GENOMIC DNA]</scope>
</reference>
<dbReference type="EnsemblMetazoa" id="XM_020004942.1">
    <property type="protein sequence ID" value="XP_019860501.1"/>
    <property type="gene ID" value="LOC109588822"/>
</dbReference>
<keyword evidence="1" id="KW-0812">Transmembrane</keyword>
<feature type="transmembrane region" description="Helical" evidence="1">
    <location>
        <begin position="343"/>
        <end position="371"/>
    </location>
</feature>
<keyword evidence="4" id="KW-1185">Reference proteome</keyword>
<evidence type="ECO:0000256" key="2">
    <source>
        <dbReference type="SAM" id="SignalP"/>
    </source>
</evidence>
<proteinExistence type="predicted"/>
<evidence type="ECO:0000256" key="1">
    <source>
        <dbReference type="SAM" id="Phobius"/>
    </source>
</evidence>
<keyword evidence="2" id="KW-0732">Signal</keyword>
<feature type="signal peptide" evidence="2">
    <location>
        <begin position="1"/>
        <end position="31"/>
    </location>
</feature>
<sequence>MVYCLIVKMVLPRTLLTSYFLEFLLVGSSQATILSPPSDTVCQGEVQTITCTVTGSQVLLWTYGGDITSFSSGSTLPQYISPFNFTLLFQGNDTLVSVASVNVSASINGSAIECEDTAGSRQQITFNVKHSVPISYLHVVAVSSDTLLIIWTGADCIQSYDVFINGTNVNTTNGMSLLYNTGGAIGSIDVLVNSVDYYGRAVGNLSTQYQFNKYNFEVEAIISNSMSLVIIIKDKYINQQPALLSCELTVTNLTQSSMNCLHERLFIFTNVTEGDVYNYTVTITNVIGSTVKNGSIEIPYLPVEVCPSEVQYSPSTMIMSSVSSVIELGTPTSTVSSISSNCVLPWTVGVLIGAVVVAGITVVLLVIFVILKKCCYFSSNKSNNDNEICSLL</sequence>
<keyword evidence="1" id="KW-1133">Transmembrane helix</keyword>
<evidence type="ECO:0008006" key="5">
    <source>
        <dbReference type="Google" id="ProtNLM"/>
    </source>
</evidence>
<accession>A0AAN0JUD3</accession>
<dbReference type="RefSeq" id="XP_019860501.1">
    <property type="nucleotide sequence ID" value="XM_020004942.1"/>
</dbReference>
<keyword evidence="1" id="KW-0472">Membrane</keyword>
<name>A0AAN0JUD3_AMPQE</name>
<dbReference type="KEGG" id="aqu:109588822"/>
<dbReference type="AlphaFoldDB" id="A0AAN0JUD3"/>
<reference evidence="3" key="2">
    <citation type="submission" date="2024-06" db="UniProtKB">
        <authorList>
            <consortium name="EnsemblMetazoa"/>
        </authorList>
    </citation>
    <scope>IDENTIFICATION</scope>
</reference>
<feature type="chain" id="PRO_5042847729" description="Ig-like domain-containing protein" evidence="2">
    <location>
        <begin position="32"/>
        <end position="392"/>
    </location>
</feature>